<proteinExistence type="predicted"/>
<evidence type="ECO:0000313" key="2">
    <source>
        <dbReference type="EMBL" id="GAA1978479.1"/>
    </source>
</evidence>
<comment type="caution">
    <text evidence="2">The sequence shown here is derived from an EMBL/GenBank/DDBJ whole genome shotgun (WGS) entry which is preliminary data.</text>
</comment>
<dbReference type="Proteomes" id="UP001499854">
    <property type="component" value="Unassembled WGS sequence"/>
</dbReference>
<dbReference type="EMBL" id="BAAAQM010000025">
    <property type="protein sequence ID" value="GAA1978479.1"/>
    <property type="molecule type" value="Genomic_DNA"/>
</dbReference>
<organism evidence="2 3">
    <name type="scientific">Catenulispora subtropica</name>
    <dbReference type="NCBI Taxonomy" id="450798"/>
    <lineage>
        <taxon>Bacteria</taxon>
        <taxon>Bacillati</taxon>
        <taxon>Actinomycetota</taxon>
        <taxon>Actinomycetes</taxon>
        <taxon>Catenulisporales</taxon>
        <taxon>Catenulisporaceae</taxon>
        <taxon>Catenulispora</taxon>
    </lineage>
</organism>
<sequence>MVFKRPRKLNQWGTYPLAMAGWLVMKLPSVVYELAVVVPAIPFAVLAARVNSTTVTADGVLIRSVRARFVPWDQIKAITVADGAGDRSIDLRLVDGSHRRLPAPVERHWRSHDAEFDAKYAALMQAWLRSSGPGDDDRGPGRKRGIEGTLSRRRPE</sequence>
<feature type="compositionally biased region" description="Basic and acidic residues" evidence="1">
    <location>
        <begin position="135"/>
        <end position="146"/>
    </location>
</feature>
<protein>
    <recommendedName>
        <fullName evidence="4">DUF304 domain-containing protein</fullName>
    </recommendedName>
</protein>
<gene>
    <name evidence="2" type="ORF">GCM10009838_44090</name>
</gene>
<accession>A0ABN2S272</accession>
<evidence type="ECO:0008006" key="4">
    <source>
        <dbReference type="Google" id="ProtNLM"/>
    </source>
</evidence>
<keyword evidence="3" id="KW-1185">Reference proteome</keyword>
<feature type="region of interest" description="Disordered" evidence="1">
    <location>
        <begin position="130"/>
        <end position="156"/>
    </location>
</feature>
<name>A0ABN2S272_9ACTN</name>
<reference evidence="2 3" key="1">
    <citation type="journal article" date="2019" name="Int. J. Syst. Evol. Microbiol.">
        <title>The Global Catalogue of Microorganisms (GCM) 10K type strain sequencing project: providing services to taxonomists for standard genome sequencing and annotation.</title>
        <authorList>
            <consortium name="The Broad Institute Genomics Platform"/>
            <consortium name="The Broad Institute Genome Sequencing Center for Infectious Disease"/>
            <person name="Wu L."/>
            <person name="Ma J."/>
        </authorList>
    </citation>
    <scope>NUCLEOTIDE SEQUENCE [LARGE SCALE GENOMIC DNA]</scope>
    <source>
        <strain evidence="2 3">JCM 16013</strain>
    </source>
</reference>
<evidence type="ECO:0000256" key="1">
    <source>
        <dbReference type="SAM" id="MobiDB-lite"/>
    </source>
</evidence>
<evidence type="ECO:0000313" key="3">
    <source>
        <dbReference type="Proteomes" id="UP001499854"/>
    </source>
</evidence>